<keyword evidence="1 2" id="KW-0238">DNA-binding</keyword>
<evidence type="ECO:0000256" key="2">
    <source>
        <dbReference type="PROSITE-ProRule" id="PRU00335"/>
    </source>
</evidence>
<dbReference type="SUPFAM" id="SSF46689">
    <property type="entry name" value="Homeodomain-like"/>
    <property type="match status" value="1"/>
</dbReference>
<gene>
    <name evidence="5" type="ORF">V474_04480</name>
</gene>
<dbReference type="PROSITE" id="PS50977">
    <property type="entry name" value="HTH_TETR_2"/>
    <property type="match status" value="1"/>
</dbReference>
<sequence length="252" mass="29149">MKEGNEVTTPRKKTQTDTPRLPRAERERLIVEGAVQFFAEVGFGGDTRELAKRLNITHPLLFRYFASKNALIERVYQEVFIGRWNPYWEIVISNRNVPLRERLVNVYQALAQTVLNYDWVRLFMFAGLKGSDINGRWYSFMQEHLVRPVCAEFRHDLGLPTIEEMPLTQNESELVLGVNSRIFYLGVRKFIYGVDTPENVDAWVEMEIILFLDGVVNIYPGLVAPPQRRVRKPRLARATKKRPSPLDVASIG</sequence>
<evidence type="ECO:0000313" key="6">
    <source>
        <dbReference type="Proteomes" id="UP000052268"/>
    </source>
</evidence>
<keyword evidence="6" id="KW-1185">Reference proteome</keyword>
<feature type="compositionally biased region" description="Basic residues" evidence="3">
    <location>
        <begin position="233"/>
        <end position="243"/>
    </location>
</feature>
<evidence type="ECO:0000256" key="1">
    <source>
        <dbReference type="ARBA" id="ARBA00023125"/>
    </source>
</evidence>
<dbReference type="RefSeq" id="WP_007686274.1">
    <property type="nucleotide sequence ID" value="NZ_KQ130458.1"/>
</dbReference>
<dbReference type="PANTHER" id="PTHR30055">
    <property type="entry name" value="HTH-TYPE TRANSCRIPTIONAL REGULATOR RUTR"/>
    <property type="match status" value="1"/>
</dbReference>
<dbReference type="InterPro" id="IPR009057">
    <property type="entry name" value="Homeodomain-like_sf"/>
</dbReference>
<dbReference type="InterPro" id="IPR001647">
    <property type="entry name" value="HTH_TetR"/>
</dbReference>
<accession>A0A0J7XK86</accession>
<feature type="region of interest" description="Disordered" evidence="3">
    <location>
        <begin position="1"/>
        <end position="22"/>
    </location>
</feature>
<dbReference type="GO" id="GO:0003700">
    <property type="term" value="F:DNA-binding transcription factor activity"/>
    <property type="evidence" value="ECO:0007669"/>
    <property type="project" value="TreeGrafter"/>
</dbReference>
<feature type="domain" description="HTH tetR-type" evidence="4">
    <location>
        <begin position="24"/>
        <end position="83"/>
    </location>
</feature>
<evidence type="ECO:0000256" key="3">
    <source>
        <dbReference type="SAM" id="MobiDB-lite"/>
    </source>
</evidence>
<dbReference type="EMBL" id="JACU01000012">
    <property type="protein sequence ID" value="KMS51498.1"/>
    <property type="molecule type" value="Genomic_DNA"/>
</dbReference>
<dbReference type="PRINTS" id="PR00455">
    <property type="entry name" value="HTHTETR"/>
</dbReference>
<dbReference type="OrthoDB" id="7465645at2"/>
<protein>
    <submittedName>
        <fullName evidence="5">TetR family transcriptional regulator</fullName>
    </submittedName>
</protein>
<feature type="region of interest" description="Disordered" evidence="3">
    <location>
        <begin position="233"/>
        <end position="252"/>
    </location>
</feature>
<evidence type="ECO:0000313" key="5">
    <source>
        <dbReference type="EMBL" id="KMS51498.1"/>
    </source>
</evidence>
<dbReference type="Gene3D" id="1.10.357.10">
    <property type="entry name" value="Tetracycline Repressor, domain 2"/>
    <property type="match status" value="1"/>
</dbReference>
<dbReference type="PATRIC" id="fig|1114963.3.peg.4530"/>
<dbReference type="GO" id="GO:0000976">
    <property type="term" value="F:transcription cis-regulatory region binding"/>
    <property type="evidence" value="ECO:0007669"/>
    <property type="project" value="TreeGrafter"/>
</dbReference>
<dbReference type="PANTHER" id="PTHR30055:SF181">
    <property type="entry name" value="BLR6905 PROTEIN"/>
    <property type="match status" value="1"/>
</dbReference>
<name>A0A0J7XK86_9SPHN</name>
<evidence type="ECO:0000259" key="4">
    <source>
        <dbReference type="PROSITE" id="PS50977"/>
    </source>
</evidence>
<dbReference type="AlphaFoldDB" id="A0A0J7XK86"/>
<reference evidence="5 6" key="1">
    <citation type="journal article" date="2015" name="G3 (Bethesda)">
        <title>Insights into Ongoing Evolution of the Hexachlorocyclohexane Catabolic Pathway from Comparative Genomics of Ten Sphingomonadaceae Strains.</title>
        <authorList>
            <person name="Pearce S.L."/>
            <person name="Oakeshott J.G."/>
            <person name="Pandey G."/>
        </authorList>
    </citation>
    <scope>NUCLEOTIDE SEQUENCE [LARGE SCALE GENOMIC DNA]</scope>
    <source>
        <strain evidence="5 6">LL02</strain>
    </source>
</reference>
<feature type="DNA-binding region" description="H-T-H motif" evidence="2">
    <location>
        <begin position="46"/>
        <end position="65"/>
    </location>
</feature>
<organism evidence="5 6">
    <name type="scientific">Novosphingobium barchaimii LL02</name>
    <dbReference type="NCBI Taxonomy" id="1114963"/>
    <lineage>
        <taxon>Bacteria</taxon>
        <taxon>Pseudomonadati</taxon>
        <taxon>Pseudomonadota</taxon>
        <taxon>Alphaproteobacteria</taxon>
        <taxon>Sphingomonadales</taxon>
        <taxon>Sphingomonadaceae</taxon>
        <taxon>Novosphingobium</taxon>
    </lineage>
</organism>
<comment type="caution">
    <text evidence="5">The sequence shown here is derived from an EMBL/GenBank/DDBJ whole genome shotgun (WGS) entry which is preliminary data.</text>
</comment>
<dbReference type="Pfam" id="PF00440">
    <property type="entry name" value="TetR_N"/>
    <property type="match status" value="1"/>
</dbReference>
<proteinExistence type="predicted"/>
<dbReference type="InterPro" id="IPR050109">
    <property type="entry name" value="HTH-type_TetR-like_transc_reg"/>
</dbReference>
<dbReference type="Proteomes" id="UP000052268">
    <property type="component" value="Unassembled WGS sequence"/>
</dbReference>